<evidence type="ECO:0000256" key="6">
    <source>
        <dbReference type="PROSITE-ProRule" id="PRU00221"/>
    </source>
</evidence>
<keyword evidence="4 7" id="KW-0863">Zinc-finger</keyword>
<dbReference type="PROSITE" id="PS50082">
    <property type="entry name" value="WD_REPEATS_2"/>
    <property type="match status" value="3"/>
</dbReference>
<dbReference type="InterPro" id="IPR015943">
    <property type="entry name" value="WD40/YVTN_repeat-like_dom_sf"/>
</dbReference>
<feature type="repeat" description="WD" evidence="6">
    <location>
        <begin position="295"/>
        <end position="324"/>
    </location>
</feature>
<dbReference type="PROSITE" id="PS50294">
    <property type="entry name" value="WD_REPEATS_REGION"/>
    <property type="match status" value="2"/>
</dbReference>
<evidence type="ECO:0000256" key="2">
    <source>
        <dbReference type="ARBA" id="ARBA00022723"/>
    </source>
</evidence>
<keyword evidence="1 6" id="KW-0853">WD repeat</keyword>
<name>A0A4D6LU33_VIGUN</name>
<dbReference type="InterPro" id="IPR001680">
    <property type="entry name" value="WD40_rpt"/>
</dbReference>
<dbReference type="SUPFAM" id="SSF50978">
    <property type="entry name" value="WD40 repeat-like"/>
    <property type="match status" value="1"/>
</dbReference>
<evidence type="ECO:0000313" key="10">
    <source>
        <dbReference type="Proteomes" id="UP000501690"/>
    </source>
</evidence>
<dbReference type="Gene3D" id="3.30.1370.210">
    <property type="match status" value="1"/>
</dbReference>
<keyword evidence="3" id="KW-0677">Repeat</keyword>
<feature type="repeat" description="WD" evidence="6">
    <location>
        <begin position="251"/>
        <end position="294"/>
    </location>
</feature>
<dbReference type="PROSITE" id="PS50103">
    <property type="entry name" value="ZF_C3H1"/>
    <property type="match status" value="2"/>
</dbReference>
<feature type="domain" description="C3H1-type" evidence="8">
    <location>
        <begin position="16"/>
        <end position="37"/>
    </location>
</feature>
<dbReference type="SMART" id="SM00320">
    <property type="entry name" value="WD40"/>
    <property type="match status" value="5"/>
</dbReference>
<dbReference type="GO" id="GO:0008270">
    <property type="term" value="F:zinc ion binding"/>
    <property type="evidence" value="ECO:0007669"/>
    <property type="project" value="UniProtKB-KW"/>
</dbReference>
<evidence type="ECO:0000256" key="4">
    <source>
        <dbReference type="ARBA" id="ARBA00022771"/>
    </source>
</evidence>
<dbReference type="AlphaFoldDB" id="A0A4D6LU33"/>
<evidence type="ECO:0000313" key="9">
    <source>
        <dbReference type="EMBL" id="QCD92095.1"/>
    </source>
</evidence>
<evidence type="ECO:0000256" key="1">
    <source>
        <dbReference type="ARBA" id="ARBA00022574"/>
    </source>
</evidence>
<dbReference type="PRINTS" id="PR00320">
    <property type="entry name" value="GPROTEINBRPT"/>
</dbReference>
<dbReference type="SUPFAM" id="SSF90229">
    <property type="entry name" value="CCCH zinc finger"/>
    <property type="match status" value="1"/>
</dbReference>
<keyword evidence="2 7" id="KW-0479">Metal-binding</keyword>
<protein>
    <submittedName>
        <fullName evidence="9">E3 ubiquitin-protein ligase TRAF7</fullName>
    </submittedName>
</protein>
<dbReference type="InterPro" id="IPR019775">
    <property type="entry name" value="WD40_repeat_CS"/>
</dbReference>
<organism evidence="9 10">
    <name type="scientific">Vigna unguiculata</name>
    <name type="common">Cowpea</name>
    <dbReference type="NCBI Taxonomy" id="3917"/>
    <lineage>
        <taxon>Eukaryota</taxon>
        <taxon>Viridiplantae</taxon>
        <taxon>Streptophyta</taxon>
        <taxon>Embryophyta</taxon>
        <taxon>Tracheophyta</taxon>
        <taxon>Spermatophyta</taxon>
        <taxon>Magnoliopsida</taxon>
        <taxon>eudicotyledons</taxon>
        <taxon>Gunneridae</taxon>
        <taxon>Pentapetalae</taxon>
        <taxon>rosids</taxon>
        <taxon>fabids</taxon>
        <taxon>Fabales</taxon>
        <taxon>Fabaceae</taxon>
        <taxon>Papilionoideae</taxon>
        <taxon>50 kb inversion clade</taxon>
        <taxon>NPAAA clade</taxon>
        <taxon>indigoferoid/millettioid clade</taxon>
        <taxon>Phaseoleae</taxon>
        <taxon>Vigna</taxon>
    </lineage>
</organism>
<dbReference type="PANTHER" id="PTHR44489:SF14">
    <property type="entry name" value="ZINC FINGER CCCH DOMAIN-CONTAINING PROTEIN 59-RELATED"/>
    <property type="match status" value="1"/>
</dbReference>
<dbReference type="EMBL" id="CP039349">
    <property type="protein sequence ID" value="QCD92095.1"/>
    <property type="molecule type" value="Genomic_DNA"/>
</dbReference>
<dbReference type="InterPro" id="IPR000571">
    <property type="entry name" value="Znf_CCCH"/>
</dbReference>
<dbReference type="InterPro" id="IPR020472">
    <property type="entry name" value="WD40_PAC1"/>
</dbReference>
<evidence type="ECO:0000256" key="7">
    <source>
        <dbReference type="PROSITE-ProRule" id="PRU00723"/>
    </source>
</evidence>
<dbReference type="Pfam" id="PF00400">
    <property type="entry name" value="WD40"/>
    <property type="match status" value="3"/>
</dbReference>
<reference evidence="9 10" key="1">
    <citation type="submission" date="2019-04" db="EMBL/GenBank/DDBJ databases">
        <title>An improved genome assembly and genetic linkage map for asparagus bean, Vigna unguiculata ssp. sesquipedialis.</title>
        <authorList>
            <person name="Xia Q."/>
            <person name="Zhang R."/>
            <person name="Dong Y."/>
        </authorList>
    </citation>
    <scope>NUCLEOTIDE SEQUENCE [LARGE SCALE GENOMIC DNA]</scope>
    <source>
        <tissue evidence="9">Leaf</tissue>
    </source>
</reference>
<feature type="domain" description="C3H1-type" evidence="8">
    <location>
        <begin position="89"/>
        <end position="116"/>
    </location>
</feature>
<keyword evidence="5 7" id="KW-0862">Zinc</keyword>
<dbReference type="PANTHER" id="PTHR44489">
    <property type="match status" value="1"/>
</dbReference>
<evidence type="ECO:0000256" key="5">
    <source>
        <dbReference type="ARBA" id="ARBA00022833"/>
    </source>
</evidence>
<dbReference type="InterPro" id="IPR036855">
    <property type="entry name" value="Znf_CCCH_sf"/>
</dbReference>
<feature type="zinc finger region" description="C3H1-type" evidence="7">
    <location>
        <begin position="16"/>
        <end position="37"/>
    </location>
</feature>
<dbReference type="InterPro" id="IPR044715">
    <property type="entry name" value="WDR86-like"/>
</dbReference>
<feature type="zinc finger region" description="C3H1-type" evidence="7">
    <location>
        <begin position="89"/>
        <end position="116"/>
    </location>
</feature>
<dbReference type="SMART" id="SM00356">
    <property type="entry name" value="ZnF_C3H1"/>
    <property type="match status" value="2"/>
</dbReference>
<gene>
    <name evidence="9" type="ORF">DEO72_LG5g154</name>
</gene>
<dbReference type="Gene3D" id="2.130.10.10">
    <property type="entry name" value="YVTN repeat-like/Quinoprotein amine dehydrogenase"/>
    <property type="match status" value="2"/>
</dbReference>
<sequence>MDTKSVKMNKEIYGKTCIYWRAGRCNRNPCKFMHAETPSTHTSYLGINAKSKICGKKHHSSYKIISKSKKTLVQKSEDRDGTNVVVSKKSSRTICKYWTNNRCLYGEQCINLHSWFQSDEFSTIAELHQHKKAITGITLLTGTNKLYSGSTDGTVRIWDCHTGQSLKVINFGTEVNSLISEGPWIFVGLKNAIKAFNTKTNLEYTLDGPKGRILHMAVGNDILFAGAEDGVITAWRESSETKSPFELAGSLIGHTESVVCLIVSLNVGWNMLYSGSMDQSIKVWNIDTLQCTMTLNEHTGVVTSLLCWEKYLFSSSSDGTIKIWAMTEVGTLAVVYTHNEQSGIISLFGMHDANGKPILFSSCTGNLVCMYELPSFSERGRLFAKKDITSFGLVADGGLFLTGDGTGLLRVWKWNELPKVASN</sequence>
<dbReference type="Proteomes" id="UP000501690">
    <property type="component" value="Linkage Group LG5"/>
</dbReference>
<evidence type="ECO:0000259" key="8">
    <source>
        <dbReference type="PROSITE" id="PS50103"/>
    </source>
</evidence>
<proteinExistence type="predicted"/>
<feature type="repeat" description="WD" evidence="6">
    <location>
        <begin position="127"/>
        <end position="168"/>
    </location>
</feature>
<dbReference type="InterPro" id="IPR036322">
    <property type="entry name" value="WD40_repeat_dom_sf"/>
</dbReference>
<keyword evidence="10" id="KW-1185">Reference proteome</keyword>
<accession>A0A4D6LU33</accession>
<dbReference type="PROSITE" id="PS00678">
    <property type="entry name" value="WD_REPEATS_1"/>
    <property type="match status" value="1"/>
</dbReference>
<evidence type="ECO:0000256" key="3">
    <source>
        <dbReference type="ARBA" id="ARBA00022737"/>
    </source>
</evidence>